<protein>
    <submittedName>
        <fullName evidence="8">Uncharacterized protein</fullName>
    </submittedName>
</protein>
<feature type="domain" description="YknX-like barrel-sandwich hybrid" evidence="5">
    <location>
        <begin position="64"/>
        <end position="203"/>
    </location>
</feature>
<keyword evidence="9" id="KW-1185">Reference proteome</keyword>
<dbReference type="InterPro" id="IPR058639">
    <property type="entry name" value="BSH_YknX-like"/>
</dbReference>
<organism evidence="8 9">
    <name type="scientific">Fictibacillus enclensis</name>
    <dbReference type="NCBI Taxonomy" id="1017270"/>
    <lineage>
        <taxon>Bacteria</taxon>
        <taxon>Bacillati</taxon>
        <taxon>Bacillota</taxon>
        <taxon>Bacilli</taxon>
        <taxon>Bacillales</taxon>
        <taxon>Fictibacillaceae</taxon>
        <taxon>Fictibacillus</taxon>
    </lineage>
</organism>
<feature type="compositionally biased region" description="Polar residues" evidence="4">
    <location>
        <begin position="352"/>
        <end position="367"/>
    </location>
</feature>
<dbReference type="RefSeq" id="WP_061968861.1">
    <property type="nucleotide sequence ID" value="NZ_FMAV01000001.1"/>
</dbReference>
<dbReference type="InterPro" id="IPR058637">
    <property type="entry name" value="YknX-like_C"/>
</dbReference>
<feature type="compositionally biased region" description="Basic and acidic residues" evidence="4">
    <location>
        <begin position="368"/>
        <end position="389"/>
    </location>
</feature>
<evidence type="ECO:0000259" key="7">
    <source>
        <dbReference type="Pfam" id="PF25990"/>
    </source>
</evidence>
<dbReference type="Gene3D" id="2.40.50.100">
    <property type="match status" value="1"/>
</dbReference>
<dbReference type="Pfam" id="PF25990">
    <property type="entry name" value="Beta-barrel_YknX"/>
    <property type="match status" value="1"/>
</dbReference>
<name>A0A0V8JC77_9BACL</name>
<dbReference type="PANTHER" id="PTHR32347:SF14">
    <property type="entry name" value="EFFLUX SYSTEM COMPONENT YKNX-RELATED"/>
    <property type="match status" value="1"/>
</dbReference>
<evidence type="ECO:0000259" key="6">
    <source>
        <dbReference type="Pfam" id="PF25989"/>
    </source>
</evidence>
<dbReference type="InterPro" id="IPR050465">
    <property type="entry name" value="UPF0194_transport"/>
</dbReference>
<gene>
    <name evidence="8" type="ORF">AS030_04485</name>
</gene>
<reference evidence="8 9" key="1">
    <citation type="journal article" date="2014" name="Antonie Van Leeuwenhoek">
        <title>Fictibacillus enclensis sp. nov., isolated from marine sediment.</title>
        <authorList>
            <person name="Dastager S.G."/>
            <person name="Mawlankar R."/>
            <person name="Srinivasan K."/>
            <person name="Tang S.K."/>
            <person name="Lee J.C."/>
            <person name="Ramana V.V."/>
            <person name="Shouche Y.S."/>
        </authorList>
    </citation>
    <scope>NUCLEOTIDE SEQUENCE [LARGE SCALE GENOMIC DNA]</scope>
    <source>
        <strain evidence="8 9">NIO-1003</strain>
    </source>
</reference>
<dbReference type="Gene3D" id="2.40.30.170">
    <property type="match status" value="1"/>
</dbReference>
<feature type="region of interest" description="Disordered" evidence="4">
    <location>
        <begin position="352"/>
        <end position="389"/>
    </location>
</feature>
<accession>A0A0V8JC77</accession>
<dbReference type="GO" id="GO:0030313">
    <property type="term" value="C:cell envelope"/>
    <property type="evidence" value="ECO:0007669"/>
    <property type="project" value="UniProtKB-SubCell"/>
</dbReference>
<dbReference type="Proteomes" id="UP000054099">
    <property type="component" value="Unassembled WGS sequence"/>
</dbReference>
<evidence type="ECO:0000256" key="3">
    <source>
        <dbReference type="SAM" id="Coils"/>
    </source>
</evidence>
<dbReference type="EMBL" id="LNQN01000001">
    <property type="protein sequence ID" value="KSU84790.1"/>
    <property type="molecule type" value="Genomic_DNA"/>
</dbReference>
<evidence type="ECO:0000259" key="5">
    <source>
        <dbReference type="Pfam" id="PF25984"/>
    </source>
</evidence>
<comment type="caution">
    <text evidence="8">The sequence shown here is derived from an EMBL/GenBank/DDBJ whole genome shotgun (WGS) entry which is preliminary data.</text>
</comment>
<dbReference type="Pfam" id="PF25984">
    <property type="entry name" value="BSH_YknX"/>
    <property type="match status" value="1"/>
</dbReference>
<evidence type="ECO:0000313" key="8">
    <source>
        <dbReference type="EMBL" id="KSU84790.1"/>
    </source>
</evidence>
<dbReference type="InterPro" id="IPR058636">
    <property type="entry name" value="Beta-barrel_YknX"/>
</dbReference>
<evidence type="ECO:0000313" key="9">
    <source>
        <dbReference type="Proteomes" id="UP000054099"/>
    </source>
</evidence>
<feature type="coiled-coil region" evidence="3">
    <location>
        <begin position="97"/>
        <end position="127"/>
    </location>
</feature>
<dbReference type="Gene3D" id="2.40.420.20">
    <property type="match status" value="1"/>
</dbReference>
<feature type="domain" description="YknX-like C-terminal permuted SH3-like" evidence="6">
    <location>
        <begin position="299"/>
        <end position="364"/>
    </location>
</feature>
<dbReference type="Gene3D" id="1.10.287.470">
    <property type="entry name" value="Helix hairpin bin"/>
    <property type="match status" value="1"/>
</dbReference>
<comment type="subcellular location">
    <subcellularLocation>
        <location evidence="1">Cell envelope</location>
    </subcellularLocation>
</comment>
<dbReference type="AlphaFoldDB" id="A0A0V8JC77"/>
<dbReference type="PANTHER" id="PTHR32347">
    <property type="entry name" value="EFFLUX SYSTEM COMPONENT YKNX-RELATED"/>
    <property type="match status" value="1"/>
</dbReference>
<proteinExistence type="predicted"/>
<evidence type="ECO:0000256" key="4">
    <source>
        <dbReference type="SAM" id="MobiDB-lite"/>
    </source>
</evidence>
<feature type="domain" description="YknX-like beta-barrel" evidence="7">
    <location>
        <begin position="218"/>
        <end position="289"/>
    </location>
</feature>
<evidence type="ECO:0000256" key="2">
    <source>
        <dbReference type="ARBA" id="ARBA00023054"/>
    </source>
</evidence>
<keyword evidence="2 3" id="KW-0175">Coiled coil</keyword>
<dbReference type="Pfam" id="PF25989">
    <property type="entry name" value="YknX_C"/>
    <property type="match status" value="1"/>
</dbReference>
<sequence>MRKRILMTGLAAFSLLLLAFNIWIFSKDEGAFARAQNVHLAPARVMDIKRAIVAEGAVVPSENEKFYVQEKLGYVKEIAVKEGDEVTPGTVLFVYGNAGLDDKIADLQQKKEEYTVKEKHYQEMQTELQSQADALPVDEHDSVKKKADLEKEQSEAAMKSELATTRAAAVDTQLIQLNEEKENLSIKSNTTGVVKSVNQGSSDTGLPVVEVVSTDDVQINGELDEKDSMLVQSGEKATIVSPALPGKKWEGTLAEFREATKVKGKAIFPFTVKFDQEHPFKTGQAVKIELKPVIKEDAVVIPETALMKEKQKTSVYMVEKGYLKKVPVKTGLEYGSWIEITSGIKYNNSVVSNPTPYLTENTEVFTSETKRDDTKRKEPVKDTKKAAKQ</sequence>
<evidence type="ECO:0000256" key="1">
    <source>
        <dbReference type="ARBA" id="ARBA00004196"/>
    </source>
</evidence>